<feature type="chain" id="PRO_5021760277" evidence="1">
    <location>
        <begin position="32"/>
        <end position="241"/>
    </location>
</feature>
<reference evidence="2 3" key="1">
    <citation type="submission" date="2019-06" db="EMBL/GenBank/DDBJ databases">
        <title>Genomic Encyclopedia of Type Strains, Phase IV (KMG-V): Genome sequencing to study the core and pangenomes of soil and plant-associated prokaryotes.</title>
        <authorList>
            <person name="Whitman W."/>
        </authorList>
    </citation>
    <scope>NUCLEOTIDE SEQUENCE [LARGE SCALE GENOMIC DNA]</scope>
    <source>
        <strain evidence="2 3">BR 510</strain>
    </source>
</reference>
<accession>A0A560D560</accession>
<dbReference type="AlphaFoldDB" id="A0A560D560"/>
<dbReference type="EMBL" id="VITK01000011">
    <property type="protein sequence ID" value="TWA92242.1"/>
    <property type="molecule type" value="Genomic_DNA"/>
</dbReference>
<organism evidence="2 3">
    <name type="scientific">Bradyrhizobium stylosanthis</name>
    <dbReference type="NCBI Taxonomy" id="1803665"/>
    <lineage>
        <taxon>Bacteria</taxon>
        <taxon>Pseudomonadati</taxon>
        <taxon>Pseudomonadota</taxon>
        <taxon>Alphaproteobacteria</taxon>
        <taxon>Hyphomicrobiales</taxon>
        <taxon>Nitrobacteraceae</taxon>
        <taxon>Bradyrhizobium</taxon>
    </lineage>
</organism>
<feature type="signal peptide" evidence="1">
    <location>
        <begin position="1"/>
        <end position="31"/>
    </location>
</feature>
<keyword evidence="1" id="KW-0732">Signal</keyword>
<keyword evidence="3" id="KW-1185">Reference proteome</keyword>
<dbReference type="Proteomes" id="UP000319949">
    <property type="component" value="Unassembled WGS sequence"/>
</dbReference>
<proteinExistence type="predicted"/>
<gene>
    <name evidence="2" type="ORF">FBZ96_11135</name>
</gene>
<evidence type="ECO:0000313" key="3">
    <source>
        <dbReference type="Proteomes" id="UP000319949"/>
    </source>
</evidence>
<comment type="caution">
    <text evidence="2">The sequence shown here is derived from an EMBL/GenBank/DDBJ whole genome shotgun (WGS) entry which is preliminary data.</text>
</comment>
<dbReference type="STRING" id="1803665.GCA_001641335_06749"/>
<protein>
    <submittedName>
        <fullName evidence="2">Uncharacterized protein</fullName>
    </submittedName>
</protein>
<sequence length="241" mass="26156">MLNPLRHTLMPQLRAILAVVLTLAAASPALATAEHRYGKNEYAIILGGRAPSGKVSVAAHGGGEAGSEGFRLYLMAEPGHRRLMTLDNVNDDNILDSAPDAFHAAWSADSRYVAVTFRSERHIVTLNLYAVEGGRARLVDAPDLFREVTGHGIDVKTDGDMRTSVPALTWQAPRRFHLTDYRVFVLDDTALADKLGPLGKLSKRDGGGNTIQFSAEADGELLPDGRVRMGKPKAGRFEELE</sequence>
<evidence type="ECO:0000313" key="2">
    <source>
        <dbReference type="EMBL" id="TWA92242.1"/>
    </source>
</evidence>
<name>A0A560D560_9BRAD</name>
<evidence type="ECO:0000256" key="1">
    <source>
        <dbReference type="SAM" id="SignalP"/>
    </source>
</evidence>